<gene>
    <name evidence="3" type="ORF">ESP62_002760</name>
</gene>
<dbReference type="EMBL" id="SDPP02000001">
    <property type="protein sequence ID" value="KAA1380141.1"/>
    <property type="molecule type" value="Genomic_DNA"/>
</dbReference>
<keyword evidence="4" id="KW-1185">Reference proteome</keyword>
<dbReference type="OrthoDB" id="3821392at2"/>
<feature type="chain" id="PRO_5024933847" description="Secreted protein" evidence="2">
    <location>
        <begin position="31"/>
        <end position="369"/>
    </location>
</feature>
<evidence type="ECO:0008006" key="5">
    <source>
        <dbReference type="Google" id="ProtNLM"/>
    </source>
</evidence>
<evidence type="ECO:0000313" key="3">
    <source>
        <dbReference type="EMBL" id="KAA1380141.1"/>
    </source>
</evidence>
<proteinExistence type="predicted"/>
<protein>
    <recommendedName>
        <fullName evidence="5">Secreted protein</fullName>
    </recommendedName>
</protein>
<dbReference type="Proteomes" id="UP001515100">
    <property type="component" value="Unassembled WGS sequence"/>
</dbReference>
<comment type="caution">
    <text evidence="3">The sequence shown here is derived from an EMBL/GenBank/DDBJ whole genome shotgun (WGS) entry which is preliminary data.</text>
</comment>
<accession>A0A641ASU5</accession>
<evidence type="ECO:0000313" key="4">
    <source>
        <dbReference type="Proteomes" id="UP001515100"/>
    </source>
</evidence>
<feature type="region of interest" description="Disordered" evidence="1">
    <location>
        <begin position="324"/>
        <end position="369"/>
    </location>
</feature>
<evidence type="ECO:0000256" key="2">
    <source>
        <dbReference type="SAM" id="SignalP"/>
    </source>
</evidence>
<dbReference type="AlphaFoldDB" id="A0A641ASU5"/>
<evidence type="ECO:0000256" key="1">
    <source>
        <dbReference type="SAM" id="MobiDB-lite"/>
    </source>
</evidence>
<keyword evidence="2" id="KW-0732">Signal</keyword>
<name>A0A641ASU5_9ACTN</name>
<reference evidence="3" key="1">
    <citation type="submission" date="2019-09" db="EMBL/GenBank/DDBJ databases">
        <authorList>
            <person name="Li J."/>
        </authorList>
    </citation>
    <scope>NUCLEOTIDE SEQUENCE [LARGE SCALE GENOMIC DNA]</scope>
    <source>
        <strain evidence="3">NRBC 14897</strain>
    </source>
</reference>
<feature type="signal peptide" evidence="2">
    <location>
        <begin position="1"/>
        <end position="30"/>
    </location>
</feature>
<dbReference type="RefSeq" id="WP_129180322.1">
    <property type="nucleotide sequence ID" value="NZ_JAGIOG010000001.1"/>
</dbReference>
<organism evidence="3 4">
    <name type="scientific">Aeromicrobium fastidiosum</name>
    <dbReference type="NCBI Taxonomy" id="52699"/>
    <lineage>
        <taxon>Bacteria</taxon>
        <taxon>Bacillati</taxon>
        <taxon>Actinomycetota</taxon>
        <taxon>Actinomycetes</taxon>
        <taxon>Propionibacteriales</taxon>
        <taxon>Nocardioidaceae</taxon>
        <taxon>Aeromicrobium</taxon>
    </lineage>
</organism>
<sequence length="369" mass="39438">MVTATASLRRVIAALAVGGVLVAAPASSQADEPSAREDPGLPYIRCTEELQAVGGCTNDEDLNLYNWLNFAQVGRTGSLPAKQWAQIPLTMLASNVLFYGYSHYEEHPGPGELLNEQFIEAQAFLVSPKGSKDDYGDSALIPVRTVAFGSIPVEITLQVSQQRDGDDLPTAIKVKTAQDQYETETDGYSSRVVVSPAVIDQPLTVRVRKVAVDGVDVQLSGATCRTAQTARLRVASERQEMVLDLRDPVKNFSDNLFDPDHGFYGLSGGTLNGTIDIPAFTGCTTAPGDDLSPLLSSAISSPDNPVTLRIGGLGCFSFDGVRPRPTQPGANTAEEAGCSEIDNPNNPKLRTIPFPLDFPDYAPGDQPPE</sequence>